<feature type="transmembrane region" description="Helical" evidence="9">
    <location>
        <begin position="183"/>
        <end position="204"/>
    </location>
</feature>
<evidence type="ECO:0000256" key="9">
    <source>
        <dbReference type="HAMAP-Rule" id="MF_00024"/>
    </source>
</evidence>
<evidence type="ECO:0000313" key="10">
    <source>
        <dbReference type="EMBL" id="THU05240.1"/>
    </source>
</evidence>
<comment type="caution">
    <text evidence="10">The sequence shown here is derived from an EMBL/GenBank/DDBJ whole genome shotgun (WGS) entry which is preliminary data.</text>
</comment>
<dbReference type="GO" id="GO:0009236">
    <property type="term" value="P:cobalamin biosynthetic process"/>
    <property type="evidence" value="ECO:0007669"/>
    <property type="project" value="UniProtKB-UniRule"/>
</dbReference>
<sequence length="349" mass="37806">MMLEWFAPQALPWPLQMVLAMVAAMALDAYFGEPPLRWHPVVWMGRSLQWAEAWVFARANSEDNALANTLRLGGAPATFWRGALVWCAIALLCVGLGWGVQCIAKQLPWPFAVALLALAFKPMLAWRMLRQEVQGVQTALEHSLPQGQQQLARLVSRDTKVLDATQVRESALESLSENLNDSVLAPLFWFAVLGLPGAVLYRFANTADAMWGYPGQRGTRHWFWAGKWAARADDVLSAIPARLTAVLLLLISAKLAHVCFSATSAVALAIPAWRTLCQEAARTPSPNSGWPMATMALLLHVRLGKPGVYVLNPAGRAAAAEDIPLAITLAQHAVLAGVVAMGLLALGVA</sequence>
<evidence type="ECO:0000256" key="6">
    <source>
        <dbReference type="ARBA" id="ARBA00022692"/>
    </source>
</evidence>
<keyword evidence="8 9" id="KW-0472">Membrane</keyword>
<keyword evidence="7 9" id="KW-1133">Transmembrane helix</keyword>
<proteinExistence type="inferred from homology"/>
<dbReference type="NCBIfam" id="TIGR00380">
    <property type="entry name" value="cobal_cbiB"/>
    <property type="match status" value="1"/>
</dbReference>
<gene>
    <name evidence="9 10" type="primary">cobD</name>
    <name evidence="10" type="ORF">E9531_01440</name>
</gene>
<dbReference type="GO" id="GO:0015420">
    <property type="term" value="F:ABC-type vitamin B12 transporter activity"/>
    <property type="evidence" value="ECO:0007669"/>
    <property type="project" value="UniProtKB-UniRule"/>
</dbReference>
<feature type="transmembrane region" description="Helical" evidence="9">
    <location>
        <begin position="79"/>
        <end position="100"/>
    </location>
</feature>
<comment type="similarity">
    <text evidence="3 9">Belongs to the CobD/CbiB family.</text>
</comment>
<keyword evidence="5 9" id="KW-0169">Cobalamin biosynthesis</keyword>
<reference evidence="10 11" key="1">
    <citation type="journal article" date="2015" name="Antonie Van Leeuwenhoek">
        <title>Lampropedia puyangensis sp. nov., isolated from symptomatic bark of Populus ? euramericana canker and emended description of Lampropedia hyalina (Ehrenberg 1832) Lee et al. 2004.</title>
        <authorList>
            <person name="Li Y."/>
            <person name="Wang T."/>
            <person name="Piao C.G."/>
            <person name="Wang L.F."/>
            <person name="Tian G.Z."/>
            <person name="Zhu T.H."/>
            <person name="Guo M.W."/>
        </authorList>
    </citation>
    <scope>NUCLEOTIDE SEQUENCE [LARGE SCALE GENOMIC DNA]</scope>
    <source>
        <strain evidence="10 11">2-bin</strain>
    </source>
</reference>
<feature type="transmembrane region" description="Helical" evidence="9">
    <location>
        <begin position="323"/>
        <end position="346"/>
    </location>
</feature>
<evidence type="ECO:0000256" key="2">
    <source>
        <dbReference type="ARBA" id="ARBA00004953"/>
    </source>
</evidence>
<evidence type="ECO:0000256" key="8">
    <source>
        <dbReference type="ARBA" id="ARBA00023136"/>
    </source>
</evidence>
<keyword evidence="6 9" id="KW-0812">Transmembrane</keyword>
<keyword evidence="4 9" id="KW-1003">Cell membrane</keyword>
<dbReference type="PANTHER" id="PTHR34308">
    <property type="entry name" value="COBALAMIN BIOSYNTHESIS PROTEIN CBIB"/>
    <property type="match status" value="1"/>
</dbReference>
<dbReference type="GO" id="GO:0048472">
    <property type="term" value="F:threonine-phosphate decarboxylase activity"/>
    <property type="evidence" value="ECO:0007669"/>
    <property type="project" value="InterPro"/>
</dbReference>
<evidence type="ECO:0000256" key="4">
    <source>
        <dbReference type="ARBA" id="ARBA00022475"/>
    </source>
</evidence>
<dbReference type="Pfam" id="PF03186">
    <property type="entry name" value="CobD_Cbib"/>
    <property type="match status" value="1"/>
</dbReference>
<dbReference type="Proteomes" id="UP000308917">
    <property type="component" value="Unassembled WGS sequence"/>
</dbReference>
<comment type="pathway">
    <text evidence="2 9">Cofactor biosynthesis; adenosylcobalamin biosynthesis.</text>
</comment>
<dbReference type="EMBL" id="STFG01000001">
    <property type="protein sequence ID" value="THU05240.1"/>
    <property type="molecule type" value="Genomic_DNA"/>
</dbReference>
<protein>
    <recommendedName>
        <fullName evidence="9">Cobalamin biosynthesis protein CobD</fullName>
    </recommendedName>
</protein>
<accession>A0A4S8FCF7</accession>
<evidence type="ECO:0000256" key="7">
    <source>
        <dbReference type="ARBA" id="ARBA00022989"/>
    </source>
</evidence>
<evidence type="ECO:0000256" key="3">
    <source>
        <dbReference type="ARBA" id="ARBA00006263"/>
    </source>
</evidence>
<dbReference type="OrthoDB" id="9811967at2"/>
<dbReference type="HAMAP" id="MF_00024">
    <property type="entry name" value="CobD_CbiB"/>
    <property type="match status" value="1"/>
</dbReference>
<dbReference type="GO" id="GO:0005886">
    <property type="term" value="C:plasma membrane"/>
    <property type="evidence" value="ECO:0007669"/>
    <property type="project" value="UniProtKB-SubCell"/>
</dbReference>
<dbReference type="InterPro" id="IPR004485">
    <property type="entry name" value="Cobalamin_biosynth_CobD/CbiB"/>
</dbReference>
<evidence type="ECO:0000256" key="1">
    <source>
        <dbReference type="ARBA" id="ARBA00004651"/>
    </source>
</evidence>
<dbReference type="AlphaFoldDB" id="A0A4S8FCF7"/>
<keyword evidence="11" id="KW-1185">Reference proteome</keyword>
<evidence type="ECO:0000313" key="11">
    <source>
        <dbReference type="Proteomes" id="UP000308917"/>
    </source>
</evidence>
<name>A0A4S8FCF7_9BURK</name>
<dbReference type="PANTHER" id="PTHR34308:SF1">
    <property type="entry name" value="COBALAMIN BIOSYNTHESIS PROTEIN CBIB"/>
    <property type="match status" value="1"/>
</dbReference>
<organism evidence="10 11">
    <name type="scientific">Lampropedia puyangensis</name>
    <dbReference type="NCBI Taxonomy" id="1330072"/>
    <lineage>
        <taxon>Bacteria</taxon>
        <taxon>Pseudomonadati</taxon>
        <taxon>Pseudomonadota</taxon>
        <taxon>Betaproteobacteria</taxon>
        <taxon>Burkholderiales</taxon>
        <taxon>Comamonadaceae</taxon>
        <taxon>Lampropedia</taxon>
    </lineage>
</organism>
<evidence type="ECO:0000256" key="5">
    <source>
        <dbReference type="ARBA" id="ARBA00022573"/>
    </source>
</evidence>
<comment type="function">
    <text evidence="9">Converts cobyric acid to cobinamide by the addition of aminopropanol on the F carboxylic group.</text>
</comment>
<feature type="transmembrane region" description="Helical" evidence="9">
    <location>
        <begin position="12"/>
        <end position="31"/>
    </location>
</feature>
<dbReference type="UniPathway" id="UPA00148"/>
<comment type="subcellular location">
    <subcellularLocation>
        <location evidence="1 9">Cell membrane</location>
        <topology evidence="1 9">Multi-pass membrane protein</topology>
    </subcellularLocation>
</comment>
<feature type="transmembrane region" description="Helical" evidence="9">
    <location>
        <begin position="107"/>
        <end position="126"/>
    </location>
</feature>